<comment type="caution">
    <text evidence="2">The sequence shown here is derived from an EMBL/GenBank/DDBJ whole genome shotgun (WGS) entry which is preliminary data.</text>
</comment>
<feature type="region of interest" description="Disordered" evidence="1">
    <location>
        <begin position="48"/>
        <end position="77"/>
    </location>
</feature>
<feature type="compositionally biased region" description="Basic and acidic residues" evidence="1">
    <location>
        <begin position="68"/>
        <end position="77"/>
    </location>
</feature>
<reference evidence="3" key="1">
    <citation type="journal article" date="2019" name="Int. J. Syst. Evol. Microbiol.">
        <title>The Global Catalogue of Microorganisms (GCM) 10K type strain sequencing project: providing services to taxonomists for standard genome sequencing and annotation.</title>
        <authorList>
            <consortium name="The Broad Institute Genomics Platform"/>
            <consortium name="The Broad Institute Genome Sequencing Center for Infectious Disease"/>
            <person name="Wu L."/>
            <person name="Ma J."/>
        </authorList>
    </citation>
    <scope>NUCLEOTIDE SEQUENCE [LARGE SCALE GENOMIC DNA]</scope>
    <source>
        <strain evidence="3">JCM 18410</strain>
    </source>
</reference>
<gene>
    <name evidence="2" type="ORF">GCM10023336_45120</name>
</gene>
<protein>
    <submittedName>
        <fullName evidence="2">Uncharacterized protein</fullName>
    </submittedName>
</protein>
<evidence type="ECO:0000313" key="2">
    <source>
        <dbReference type="EMBL" id="GAA5064721.1"/>
    </source>
</evidence>
<organism evidence="2 3">
    <name type="scientific">Streptomyces similanensis</name>
    <dbReference type="NCBI Taxonomy" id="1274988"/>
    <lineage>
        <taxon>Bacteria</taxon>
        <taxon>Bacillati</taxon>
        <taxon>Actinomycetota</taxon>
        <taxon>Actinomycetes</taxon>
        <taxon>Kitasatosporales</taxon>
        <taxon>Streptomycetaceae</taxon>
        <taxon>Streptomyces</taxon>
    </lineage>
</organism>
<keyword evidence="3" id="KW-1185">Reference proteome</keyword>
<name>A0ABP9KRZ5_9ACTN</name>
<dbReference type="Proteomes" id="UP001500124">
    <property type="component" value="Unassembled WGS sequence"/>
</dbReference>
<evidence type="ECO:0000313" key="3">
    <source>
        <dbReference type="Proteomes" id="UP001500124"/>
    </source>
</evidence>
<accession>A0ABP9KRZ5</accession>
<dbReference type="EMBL" id="BAABKC010000066">
    <property type="protein sequence ID" value="GAA5064721.1"/>
    <property type="molecule type" value="Genomic_DNA"/>
</dbReference>
<evidence type="ECO:0000256" key="1">
    <source>
        <dbReference type="SAM" id="MobiDB-lite"/>
    </source>
</evidence>
<proteinExistence type="predicted"/>
<sequence length="77" mass="8285">MGGLAVAGLLLLAWGRRHPLVARYLVLQGCPRNVFSLRRIVCKQGVTDPLGSVTVGSDEPADEFADQGADHRADHYA</sequence>